<feature type="transmembrane region" description="Helical" evidence="1">
    <location>
        <begin position="198"/>
        <end position="217"/>
    </location>
</feature>
<accession>A0A2N5Y7J7</accession>
<keyword evidence="1" id="KW-0472">Membrane</keyword>
<dbReference type="Pfam" id="PF10277">
    <property type="entry name" value="Frag1"/>
    <property type="match status" value="1"/>
</dbReference>
<organism evidence="3 4">
    <name type="scientific">Kineobactrum sediminis</name>
    <dbReference type="NCBI Taxonomy" id="1905677"/>
    <lineage>
        <taxon>Bacteria</taxon>
        <taxon>Pseudomonadati</taxon>
        <taxon>Pseudomonadota</taxon>
        <taxon>Gammaproteobacteria</taxon>
        <taxon>Cellvibrionales</taxon>
        <taxon>Halieaceae</taxon>
        <taxon>Kineobactrum</taxon>
    </lineage>
</organism>
<dbReference type="OrthoDB" id="9180406at2"/>
<evidence type="ECO:0000259" key="2">
    <source>
        <dbReference type="Pfam" id="PF10277"/>
    </source>
</evidence>
<name>A0A2N5Y7J7_9GAMM</name>
<dbReference type="RefSeq" id="WP_101519998.1">
    <property type="nucleotide sequence ID" value="NZ_PKLZ01000001.1"/>
</dbReference>
<keyword evidence="4" id="KW-1185">Reference proteome</keyword>
<reference evidence="4" key="1">
    <citation type="submission" date="2017-11" db="EMBL/GenBank/DDBJ databases">
        <title>The draft genome sequence of Chromatocurvus sp. F02.</title>
        <authorList>
            <person name="Du Z.-J."/>
            <person name="Chang Y.-Q."/>
        </authorList>
    </citation>
    <scope>NUCLEOTIDE SEQUENCE [LARGE SCALE GENOMIC DNA]</scope>
    <source>
        <strain evidence="4">F02</strain>
    </source>
</reference>
<dbReference type="AlphaFoldDB" id="A0A2N5Y7J7"/>
<comment type="caution">
    <text evidence="3">The sequence shown here is derived from an EMBL/GenBank/DDBJ whole genome shotgun (WGS) entry which is preliminary data.</text>
</comment>
<feature type="transmembrane region" description="Helical" evidence="1">
    <location>
        <begin position="55"/>
        <end position="74"/>
    </location>
</feature>
<dbReference type="EMBL" id="PKLZ01000001">
    <property type="protein sequence ID" value="PLW84364.1"/>
    <property type="molecule type" value="Genomic_DNA"/>
</dbReference>
<evidence type="ECO:0000256" key="1">
    <source>
        <dbReference type="SAM" id="Phobius"/>
    </source>
</evidence>
<gene>
    <name evidence="3" type="ORF">CWI75_03220</name>
</gene>
<feature type="transmembrane region" description="Helical" evidence="1">
    <location>
        <begin position="161"/>
        <end position="186"/>
    </location>
</feature>
<proteinExistence type="predicted"/>
<dbReference type="Proteomes" id="UP000234845">
    <property type="component" value="Unassembled WGS sequence"/>
</dbReference>
<sequence>MNVRIIALLAALLPFFAVHLTWLVAASYGLVEWCNPYIDSCTSISATGRHAPASYLFRATMLPAAVVLAAYWWCNYSWLRALALRAGAASPNHSPGWMLVLGLLASIGLILYVTVLGESGDTWRFQRRAGTVLFFSFTFLAQLLFAAELQRLQQYFPDSRLLVRAMWWVCYILLALGVITVVFQAWDDVRYRSVEDAFEWVLSLLLQTNFLLGYFVWRRANWQLQIYQPAP</sequence>
<keyword evidence="1" id="KW-0812">Transmembrane</keyword>
<feature type="transmembrane region" description="Helical" evidence="1">
    <location>
        <begin position="129"/>
        <end position="149"/>
    </location>
</feature>
<protein>
    <recommendedName>
        <fullName evidence="2">CWH43-like N-terminal domain-containing protein</fullName>
    </recommendedName>
</protein>
<feature type="domain" description="CWH43-like N-terminal" evidence="2">
    <location>
        <begin position="3"/>
        <end position="207"/>
    </location>
</feature>
<keyword evidence="1" id="KW-1133">Transmembrane helix</keyword>
<evidence type="ECO:0000313" key="4">
    <source>
        <dbReference type="Proteomes" id="UP000234845"/>
    </source>
</evidence>
<evidence type="ECO:0000313" key="3">
    <source>
        <dbReference type="EMBL" id="PLW84364.1"/>
    </source>
</evidence>
<feature type="transmembrane region" description="Helical" evidence="1">
    <location>
        <begin position="95"/>
        <end position="117"/>
    </location>
</feature>
<dbReference type="InterPro" id="IPR019402">
    <property type="entry name" value="CWH43_N"/>
</dbReference>